<keyword evidence="8" id="KW-0106">Calcium</keyword>
<protein>
    <recommendedName>
        <fullName evidence="11">Aldose 1-epimerase</fullName>
        <ecNumber evidence="11">5.1.3.3</ecNumber>
    </recommendedName>
</protein>
<dbReference type="CDD" id="cd09019">
    <property type="entry name" value="galactose_mutarotase_like"/>
    <property type="match status" value="1"/>
</dbReference>
<dbReference type="PANTHER" id="PTHR10091:SF0">
    <property type="entry name" value="GALACTOSE MUTAROTASE"/>
    <property type="match status" value="1"/>
</dbReference>
<comment type="cofactor">
    <cofactor evidence="1">
        <name>Ca(2+)</name>
        <dbReference type="ChEBI" id="CHEBI:29108"/>
    </cofactor>
</comment>
<comment type="catalytic activity">
    <reaction evidence="11">
        <text>alpha-D-glucose = beta-D-glucose</text>
        <dbReference type="Rhea" id="RHEA:10264"/>
        <dbReference type="ChEBI" id="CHEBI:15903"/>
        <dbReference type="ChEBI" id="CHEBI:17925"/>
        <dbReference type="EC" id="5.1.3.3"/>
    </reaction>
</comment>
<name>A0A5B3GSA4_9BACT</name>
<evidence type="ECO:0000256" key="8">
    <source>
        <dbReference type="ARBA" id="ARBA00022837"/>
    </source>
</evidence>
<dbReference type="PIRSF" id="PIRSF005096">
    <property type="entry name" value="GALM"/>
    <property type="match status" value="1"/>
</dbReference>
<accession>A0A5B3GSA4</accession>
<evidence type="ECO:0000256" key="4">
    <source>
        <dbReference type="ARBA" id="ARBA00006206"/>
    </source>
</evidence>
<keyword evidence="7" id="KW-0597">Phosphoprotein</keyword>
<comment type="pathway">
    <text evidence="3 11">Carbohydrate metabolism; hexose metabolism.</text>
</comment>
<dbReference type="SUPFAM" id="SSF74650">
    <property type="entry name" value="Galactose mutarotase-like"/>
    <property type="match status" value="1"/>
</dbReference>
<dbReference type="GO" id="GO:0030246">
    <property type="term" value="F:carbohydrate binding"/>
    <property type="evidence" value="ECO:0007669"/>
    <property type="project" value="InterPro"/>
</dbReference>
<proteinExistence type="inferred from homology"/>
<dbReference type="GO" id="GO:0006006">
    <property type="term" value="P:glucose metabolic process"/>
    <property type="evidence" value="ECO:0007669"/>
    <property type="project" value="TreeGrafter"/>
</dbReference>
<dbReference type="UniPathway" id="UPA00242"/>
<evidence type="ECO:0000256" key="5">
    <source>
        <dbReference type="ARBA" id="ARBA00011245"/>
    </source>
</evidence>
<reference evidence="15 16" key="1">
    <citation type="journal article" date="2019" name="Nat. Med.">
        <title>A library of human gut bacterial isolates paired with longitudinal multiomics data enables mechanistic microbiome research.</title>
        <authorList>
            <person name="Poyet M."/>
            <person name="Groussin M."/>
            <person name="Gibbons S.M."/>
            <person name="Avila-Pacheco J."/>
            <person name="Jiang X."/>
            <person name="Kearney S.M."/>
            <person name="Perrotta A.R."/>
            <person name="Berdy B."/>
            <person name="Zhao S."/>
            <person name="Lieberman T.D."/>
            <person name="Swanson P.K."/>
            <person name="Smith M."/>
            <person name="Roesemann S."/>
            <person name="Alexander J.E."/>
            <person name="Rich S.A."/>
            <person name="Livny J."/>
            <person name="Vlamakis H."/>
            <person name="Clish C."/>
            <person name="Bullock K."/>
            <person name="Deik A."/>
            <person name="Scott J."/>
            <person name="Pierce K.A."/>
            <person name="Xavier R.J."/>
            <person name="Alm E.J."/>
        </authorList>
    </citation>
    <scope>NUCLEOTIDE SEQUENCE [LARGE SCALE GENOMIC DNA]</scope>
    <source>
        <strain evidence="15 16">BIOML-A266</strain>
    </source>
</reference>
<dbReference type="InterPro" id="IPR047215">
    <property type="entry name" value="Galactose_mutarotase-like"/>
</dbReference>
<evidence type="ECO:0000256" key="10">
    <source>
        <dbReference type="ARBA" id="ARBA00023277"/>
    </source>
</evidence>
<keyword evidence="10 11" id="KW-0119">Carbohydrate metabolism</keyword>
<feature type="binding site" evidence="13">
    <location>
        <position position="261"/>
    </location>
    <ligand>
        <name>beta-D-galactose</name>
        <dbReference type="ChEBI" id="CHEBI:27667"/>
    </ligand>
</feature>
<organism evidence="15 16">
    <name type="scientific">Alistipes onderdonkii</name>
    <dbReference type="NCBI Taxonomy" id="328813"/>
    <lineage>
        <taxon>Bacteria</taxon>
        <taxon>Pseudomonadati</taxon>
        <taxon>Bacteroidota</taxon>
        <taxon>Bacteroidia</taxon>
        <taxon>Bacteroidales</taxon>
        <taxon>Rikenellaceae</taxon>
        <taxon>Alistipes</taxon>
    </lineage>
</organism>
<evidence type="ECO:0000256" key="3">
    <source>
        <dbReference type="ARBA" id="ARBA00005028"/>
    </source>
</evidence>
<evidence type="ECO:0000313" key="16">
    <source>
        <dbReference type="Proteomes" id="UP000322940"/>
    </source>
</evidence>
<feature type="active site" description="Proton acceptor" evidence="12">
    <location>
        <position position="327"/>
    </location>
</feature>
<dbReference type="InterPro" id="IPR014718">
    <property type="entry name" value="GH-type_carb-bd"/>
</dbReference>
<keyword evidence="9 11" id="KW-0413">Isomerase</keyword>
<sequence length="362" mass="39707">MLSGCGSARHSQVSRAAFRSTVDGKATDLYTLRNARGLEMTVTNFGGRVVELWVPDRDGNFADIVLGHDNLGAYVDQTGERFLGATIGRYGNRIAAGRFTLDGKEYTLPLNDGPNSLHGGAKGFDMVVWDVVEVTPQKIVLACLSPDGDQGYPGNLKVTMTYELTDDNSFVVTHEATTDRRTVVNLTHHSFFNLHGAGGPPINDHELMIAADFFTPVDSTLIPTGRLMPVEGTPMDFRRPAPIGSRLDADFEQLRHGHGYDHNWVLSRRSAHDLELAATVYEPAAGRYMEVWTTEPGIQFYGGNFFDGSLAGKGGKSYGRRASLALETQHFPDSPNHPGFPSTVLGPGQRYRHVCVYKFSTR</sequence>
<dbReference type="InterPro" id="IPR011013">
    <property type="entry name" value="Gal_mutarotase_sf_dom"/>
</dbReference>
<dbReference type="Pfam" id="PF01263">
    <property type="entry name" value="Aldose_epim"/>
    <property type="match status" value="1"/>
</dbReference>
<dbReference type="GO" id="GO:0005737">
    <property type="term" value="C:cytoplasm"/>
    <property type="evidence" value="ECO:0007669"/>
    <property type="project" value="UniProtKB-SubCell"/>
</dbReference>
<evidence type="ECO:0000256" key="11">
    <source>
        <dbReference type="PIRNR" id="PIRNR005096"/>
    </source>
</evidence>
<evidence type="ECO:0000256" key="14">
    <source>
        <dbReference type="PIRSR" id="PIRSR005096-3"/>
    </source>
</evidence>
<comment type="caution">
    <text evidence="15">The sequence shown here is derived from an EMBL/GenBank/DDBJ whole genome shotgun (WGS) entry which is preliminary data.</text>
</comment>
<evidence type="ECO:0000256" key="6">
    <source>
        <dbReference type="ARBA" id="ARBA00022490"/>
    </source>
</evidence>
<dbReference type="InterPro" id="IPR015443">
    <property type="entry name" value="Aldose_1-epimerase"/>
</dbReference>
<dbReference type="Gene3D" id="2.70.98.10">
    <property type="match status" value="1"/>
</dbReference>
<comment type="subunit">
    <text evidence="5">Monomer.</text>
</comment>
<feature type="binding site" evidence="14">
    <location>
        <begin position="92"/>
        <end position="93"/>
    </location>
    <ligand>
        <name>beta-D-galactose</name>
        <dbReference type="ChEBI" id="CHEBI:27667"/>
    </ligand>
</feature>
<dbReference type="EC" id="5.1.3.3" evidence="11"/>
<evidence type="ECO:0000256" key="12">
    <source>
        <dbReference type="PIRSR" id="PIRSR005096-1"/>
    </source>
</evidence>
<evidence type="ECO:0000256" key="1">
    <source>
        <dbReference type="ARBA" id="ARBA00001913"/>
    </source>
</evidence>
<dbReference type="NCBIfam" id="NF008277">
    <property type="entry name" value="PRK11055.1"/>
    <property type="match status" value="1"/>
</dbReference>
<keyword evidence="6" id="KW-0963">Cytoplasm</keyword>
<dbReference type="EMBL" id="VVXH01000022">
    <property type="protein sequence ID" value="KAA2375479.1"/>
    <property type="molecule type" value="Genomic_DNA"/>
</dbReference>
<evidence type="ECO:0000256" key="9">
    <source>
        <dbReference type="ARBA" id="ARBA00023235"/>
    </source>
</evidence>
<dbReference type="InterPro" id="IPR008183">
    <property type="entry name" value="Aldose_1/G6P_1-epimerase"/>
</dbReference>
<gene>
    <name evidence="15" type="ORF">F2Y10_15075</name>
</gene>
<dbReference type="GO" id="GO:0033499">
    <property type="term" value="P:galactose catabolic process via UDP-galactose, Leloir pathway"/>
    <property type="evidence" value="ECO:0007669"/>
    <property type="project" value="TreeGrafter"/>
</dbReference>
<feature type="active site" description="Proton donor" evidence="12">
    <location>
        <position position="189"/>
    </location>
</feature>
<dbReference type="PANTHER" id="PTHR10091">
    <property type="entry name" value="ALDOSE-1-EPIMERASE"/>
    <property type="match status" value="1"/>
</dbReference>
<evidence type="ECO:0000256" key="2">
    <source>
        <dbReference type="ARBA" id="ARBA00004496"/>
    </source>
</evidence>
<evidence type="ECO:0000256" key="7">
    <source>
        <dbReference type="ARBA" id="ARBA00022553"/>
    </source>
</evidence>
<evidence type="ECO:0000256" key="13">
    <source>
        <dbReference type="PIRSR" id="PIRSR005096-2"/>
    </source>
</evidence>
<dbReference type="Proteomes" id="UP000322940">
    <property type="component" value="Unassembled WGS sequence"/>
</dbReference>
<evidence type="ECO:0000313" key="15">
    <source>
        <dbReference type="EMBL" id="KAA2375479.1"/>
    </source>
</evidence>
<comment type="similarity">
    <text evidence="4 11">Belongs to the aldose epimerase family.</text>
</comment>
<dbReference type="AlphaFoldDB" id="A0A5B3GSA4"/>
<dbReference type="GO" id="GO:0004034">
    <property type="term" value="F:aldose 1-epimerase activity"/>
    <property type="evidence" value="ECO:0007669"/>
    <property type="project" value="UniProtKB-EC"/>
</dbReference>
<dbReference type="FunFam" id="2.70.98.10:FF:000003">
    <property type="entry name" value="Aldose 1-epimerase"/>
    <property type="match status" value="1"/>
</dbReference>
<comment type="subcellular location">
    <subcellularLocation>
        <location evidence="2">Cytoplasm</location>
    </subcellularLocation>
</comment>